<dbReference type="Proteomes" id="UP000027920">
    <property type="component" value="Unassembled WGS sequence"/>
</dbReference>
<dbReference type="STRING" id="1182545.A0A072NY97"/>
<dbReference type="GeneID" id="25286317"/>
<keyword evidence="3" id="KW-1185">Reference proteome</keyword>
<dbReference type="AlphaFoldDB" id="A0A072NY97"/>
<dbReference type="OrthoDB" id="3902588at2759"/>
<evidence type="ECO:0000313" key="3">
    <source>
        <dbReference type="Proteomes" id="UP000027920"/>
    </source>
</evidence>
<protein>
    <recommendedName>
        <fullName evidence="4">Methyltransferase type 11 domain-containing protein</fullName>
    </recommendedName>
</protein>
<feature type="compositionally biased region" description="Basic residues" evidence="1">
    <location>
        <begin position="463"/>
        <end position="472"/>
    </location>
</feature>
<feature type="compositionally biased region" description="Basic and acidic residues" evidence="1">
    <location>
        <begin position="8"/>
        <end position="26"/>
    </location>
</feature>
<sequence length="591" mass="66568">MFNVACKDPLDAEKVGERRARKTREAKEVVDGINDAFSNVSVSGRTADTPSFAFSPPPSGRSSRTSVISPSSQHSVDSQENKIGSFRDYFSVKSASTAASRPATRNKQQREPALEAAFNPFGRQSRASDISSTRSTGEWNYAVSSTTSNHQVDSSSHRSPPLSRPNSVRVHEVEGPQSVQSVQSVQTRLTSPQDGPNPWKRFQRSLKKIEKANDQTASVRLTEQWPVDDDDEEMMYEFDYETTIWALVRAQKLSNRQLPTEGIFPVPAGLSSTDKETFHRANILHLGTVRGSPESWYLGTKYTDTVVHSVGFKDLPFDLASSSWGLPPNILLEQWSEFPRLDYVDAIFDNVVIAHHLFESIKCTLWPVLIEEISRVLSPGGLMIVSIMDALPQRAGPLLDYWTHQNLNMNVLRKFMVHQPSLLLPSWVEEDGHFCQELIERVEFPCMPALENTNKQAESHGGGRGHTHKRRQSYTSVLPTDRLGRIVEVSEVRTAGSTSGAEPHYLASSRAGWNFYERLYSSFLSPSTQKQSYGSFAESQPEGLKRDWWTKIDDVRKECYAQQPYFEMATVVYRRVQPAELRMKEQTGQQG</sequence>
<evidence type="ECO:0000313" key="2">
    <source>
        <dbReference type="EMBL" id="KEF52576.1"/>
    </source>
</evidence>
<name>A0A072NY97_9EURO</name>
<evidence type="ECO:0000256" key="1">
    <source>
        <dbReference type="SAM" id="MobiDB-lite"/>
    </source>
</evidence>
<feature type="region of interest" description="Disordered" evidence="1">
    <location>
        <begin position="1"/>
        <end position="26"/>
    </location>
</feature>
<reference evidence="2 3" key="1">
    <citation type="submission" date="2013-03" db="EMBL/GenBank/DDBJ databases">
        <title>The Genome Sequence of Exophiala aquamarina CBS 119918.</title>
        <authorList>
            <consortium name="The Broad Institute Genomics Platform"/>
            <person name="Cuomo C."/>
            <person name="de Hoog S."/>
            <person name="Gorbushina A."/>
            <person name="Walker B."/>
            <person name="Young S.K."/>
            <person name="Zeng Q."/>
            <person name="Gargeya S."/>
            <person name="Fitzgerald M."/>
            <person name="Haas B."/>
            <person name="Abouelleil A."/>
            <person name="Allen A.W."/>
            <person name="Alvarado L."/>
            <person name="Arachchi H.M."/>
            <person name="Berlin A.M."/>
            <person name="Chapman S.B."/>
            <person name="Gainer-Dewar J."/>
            <person name="Goldberg J."/>
            <person name="Griggs A."/>
            <person name="Gujja S."/>
            <person name="Hansen M."/>
            <person name="Howarth C."/>
            <person name="Imamovic A."/>
            <person name="Ireland A."/>
            <person name="Larimer J."/>
            <person name="McCowan C."/>
            <person name="Murphy C."/>
            <person name="Pearson M."/>
            <person name="Poon T.W."/>
            <person name="Priest M."/>
            <person name="Roberts A."/>
            <person name="Saif S."/>
            <person name="Shea T."/>
            <person name="Sisk P."/>
            <person name="Sykes S."/>
            <person name="Wortman J."/>
            <person name="Nusbaum C."/>
            <person name="Birren B."/>
        </authorList>
    </citation>
    <scope>NUCLEOTIDE SEQUENCE [LARGE SCALE GENOMIC DNA]</scope>
    <source>
        <strain evidence="2 3">CBS 119918</strain>
    </source>
</reference>
<dbReference type="SUPFAM" id="SSF53335">
    <property type="entry name" value="S-adenosyl-L-methionine-dependent methyltransferases"/>
    <property type="match status" value="1"/>
</dbReference>
<dbReference type="EMBL" id="AMGV01000017">
    <property type="protein sequence ID" value="KEF52576.1"/>
    <property type="molecule type" value="Genomic_DNA"/>
</dbReference>
<proteinExistence type="predicted"/>
<feature type="compositionally biased region" description="Polar residues" evidence="1">
    <location>
        <begin position="73"/>
        <end position="82"/>
    </location>
</feature>
<organism evidence="2 3">
    <name type="scientific">Exophiala aquamarina CBS 119918</name>
    <dbReference type="NCBI Taxonomy" id="1182545"/>
    <lineage>
        <taxon>Eukaryota</taxon>
        <taxon>Fungi</taxon>
        <taxon>Dikarya</taxon>
        <taxon>Ascomycota</taxon>
        <taxon>Pezizomycotina</taxon>
        <taxon>Eurotiomycetes</taxon>
        <taxon>Chaetothyriomycetidae</taxon>
        <taxon>Chaetothyriales</taxon>
        <taxon>Herpotrichiellaceae</taxon>
        <taxon>Exophiala</taxon>
    </lineage>
</organism>
<dbReference type="HOGENOM" id="CLU_461529_0_0_1"/>
<dbReference type="RefSeq" id="XP_013255166.1">
    <property type="nucleotide sequence ID" value="XM_013399712.1"/>
</dbReference>
<feature type="compositionally biased region" description="Low complexity" evidence="1">
    <location>
        <begin position="49"/>
        <end position="72"/>
    </location>
</feature>
<feature type="region of interest" description="Disordered" evidence="1">
    <location>
        <begin position="453"/>
        <end position="474"/>
    </location>
</feature>
<dbReference type="InterPro" id="IPR029063">
    <property type="entry name" value="SAM-dependent_MTases_sf"/>
</dbReference>
<feature type="compositionally biased region" description="Low complexity" evidence="1">
    <location>
        <begin position="157"/>
        <end position="167"/>
    </location>
</feature>
<accession>A0A072NY97</accession>
<feature type="compositionally biased region" description="Polar residues" evidence="1">
    <location>
        <begin position="125"/>
        <end position="153"/>
    </location>
</feature>
<feature type="region of interest" description="Disordered" evidence="1">
    <location>
        <begin position="40"/>
        <end position="199"/>
    </location>
</feature>
<feature type="compositionally biased region" description="Low complexity" evidence="1">
    <location>
        <begin position="177"/>
        <end position="186"/>
    </location>
</feature>
<feature type="compositionally biased region" description="Low complexity" evidence="1">
    <location>
        <begin position="94"/>
        <end position="105"/>
    </location>
</feature>
<dbReference type="VEuPathDB" id="FungiDB:A1O9_11419"/>
<comment type="caution">
    <text evidence="2">The sequence shown here is derived from an EMBL/GenBank/DDBJ whole genome shotgun (WGS) entry which is preliminary data.</text>
</comment>
<gene>
    <name evidence="2" type="ORF">A1O9_11419</name>
</gene>
<evidence type="ECO:0008006" key="4">
    <source>
        <dbReference type="Google" id="ProtNLM"/>
    </source>
</evidence>